<comment type="caution">
    <text evidence="1">The sequence shown here is derived from an EMBL/GenBank/DDBJ whole genome shotgun (WGS) entry which is preliminary data.</text>
</comment>
<proteinExistence type="predicted"/>
<protein>
    <submittedName>
        <fullName evidence="1">Uncharacterized protein</fullName>
    </submittedName>
</protein>
<dbReference type="Proteomes" id="UP001196136">
    <property type="component" value="Unassembled WGS sequence"/>
</dbReference>
<dbReference type="EMBL" id="JAHZSV010000065">
    <property type="protein sequence ID" value="MBW8202022.1"/>
    <property type="molecule type" value="Genomic_DNA"/>
</dbReference>
<evidence type="ECO:0000313" key="2">
    <source>
        <dbReference type="Proteomes" id="UP001196136"/>
    </source>
</evidence>
<name>A0ABS7EWL7_9FLAO</name>
<reference evidence="1 2" key="1">
    <citation type="submission" date="2021-08" db="EMBL/GenBank/DDBJ databases">
        <title>Muricauda profundi sp. nov., a marine bacterium isolated from deep seawater of the Mariana Trench.</title>
        <authorList>
            <person name="Wei Y."/>
        </authorList>
    </citation>
    <scope>NUCLEOTIDE SEQUENCE [LARGE SCALE GENOMIC DNA]</scope>
    <source>
        <strain evidence="1 2">W52</strain>
    </source>
</reference>
<dbReference type="RefSeq" id="WP_220115286.1">
    <property type="nucleotide sequence ID" value="NZ_JAHZSV010000065.1"/>
</dbReference>
<organism evidence="1 2">
    <name type="scientific">Flagellimonas abyssi</name>
    <dbReference type="NCBI Taxonomy" id="2864871"/>
    <lineage>
        <taxon>Bacteria</taxon>
        <taxon>Pseudomonadati</taxon>
        <taxon>Bacteroidota</taxon>
        <taxon>Flavobacteriia</taxon>
        <taxon>Flavobacteriales</taxon>
        <taxon>Flavobacteriaceae</taxon>
        <taxon>Flagellimonas</taxon>
    </lineage>
</organism>
<gene>
    <name evidence="1" type="ORF">K1F36_19535</name>
</gene>
<keyword evidence="2" id="KW-1185">Reference proteome</keyword>
<evidence type="ECO:0000313" key="1">
    <source>
        <dbReference type="EMBL" id="MBW8202022.1"/>
    </source>
</evidence>
<sequence length="112" mass="13444">MKYKRISTSVLFDGPIFNEEGKVELSQSMRNKIYEKEEGFREKLILDINNLAQGKWHIDFTEYPSGNFEADVYVESKSDFDFIKSILISRFRENPLEYIWKKTFRDELFKVK</sequence>
<accession>A0ABS7EWL7</accession>